<dbReference type="KEGG" id="hgn:E6W36_12175"/>
<dbReference type="PANTHER" id="PTHR30069">
    <property type="entry name" value="TONB-DEPENDENT OUTER MEMBRANE RECEPTOR"/>
    <property type="match status" value="1"/>
</dbReference>
<dbReference type="SUPFAM" id="SSF56935">
    <property type="entry name" value="Porins"/>
    <property type="match status" value="1"/>
</dbReference>
<keyword evidence="1" id="KW-0998">Cell outer membrane</keyword>
<dbReference type="AlphaFoldDB" id="A0A4D7C2R2"/>
<keyword evidence="1" id="KW-0813">Transport</keyword>
<evidence type="ECO:0000259" key="2">
    <source>
        <dbReference type="Pfam" id="PF07715"/>
    </source>
</evidence>
<keyword evidence="4" id="KW-1185">Reference proteome</keyword>
<comment type="similarity">
    <text evidence="1">Belongs to the TonB-dependent receptor family.</text>
</comment>
<proteinExistence type="inferred from homology"/>
<dbReference type="InterPro" id="IPR012910">
    <property type="entry name" value="Plug_dom"/>
</dbReference>
<dbReference type="Gene3D" id="2.170.130.10">
    <property type="entry name" value="TonB-dependent receptor, plug domain"/>
    <property type="match status" value="1"/>
</dbReference>
<evidence type="ECO:0000313" key="4">
    <source>
        <dbReference type="Proteomes" id="UP000298714"/>
    </source>
</evidence>
<dbReference type="InterPro" id="IPR037066">
    <property type="entry name" value="Plug_dom_sf"/>
</dbReference>
<dbReference type="InterPro" id="IPR039426">
    <property type="entry name" value="TonB-dep_rcpt-like"/>
</dbReference>
<keyword evidence="1" id="KW-0812">Transmembrane</keyword>
<evidence type="ECO:0000256" key="1">
    <source>
        <dbReference type="PROSITE-ProRule" id="PRU01360"/>
    </source>
</evidence>
<dbReference type="GO" id="GO:0044718">
    <property type="term" value="P:siderophore transmembrane transport"/>
    <property type="evidence" value="ECO:0007669"/>
    <property type="project" value="TreeGrafter"/>
</dbReference>
<comment type="subcellular location">
    <subcellularLocation>
        <location evidence="1">Cell outer membrane</location>
        <topology evidence="1">Multi-pass membrane protein</topology>
    </subcellularLocation>
</comment>
<feature type="domain" description="TonB-dependent receptor plug" evidence="2">
    <location>
        <begin position="45"/>
        <end position="148"/>
    </location>
</feature>
<name>A0A4D7C2R2_9SPHN</name>
<dbReference type="Pfam" id="PF07715">
    <property type="entry name" value="Plug"/>
    <property type="match status" value="1"/>
</dbReference>
<keyword evidence="1" id="KW-1134">Transmembrane beta strand</keyword>
<protein>
    <recommendedName>
        <fullName evidence="2">TonB-dependent receptor plug domain-containing protein</fullName>
    </recommendedName>
</protein>
<reference evidence="4" key="1">
    <citation type="submission" date="2019-04" db="EMBL/GenBank/DDBJ databases">
        <title>Complete genome sequence of Sphingomonas sp. W1-2-3.</title>
        <authorList>
            <person name="Im W.T."/>
        </authorList>
    </citation>
    <scope>NUCLEOTIDE SEQUENCE [LARGE SCALE GENOMIC DNA]</scope>
    <source>
        <strain evidence="4">W1-2-3</strain>
    </source>
</reference>
<dbReference type="Proteomes" id="UP000298714">
    <property type="component" value="Chromosome"/>
</dbReference>
<dbReference type="PROSITE" id="PS52016">
    <property type="entry name" value="TONB_DEPENDENT_REC_3"/>
    <property type="match status" value="1"/>
</dbReference>
<keyword evidence="1" id="KW-0472">Membrane</keyword>
<sequence length="214" mass="22461">MFHAIFAPGAGALFILTTHPVLAQDQPPLLDTIVVSAPFQRERADIISGVSILSADALDRALRPSLGETLAHQPGVSATSFGPNASRPILRGFQGERIRVLTDGIGAFDVSNTSVDHAVIISPQLAERIEVLRGPAALSYGASAVGGVVNVLEKRIPRAVPDHIAHVDLLGATVRRRMRAASAASSTRRWEPASSRTSTAAIPRPAICASAVLC</sequence>
<evidence type="ECO:0000313" key="3">
    <source>
        <dbReference type="EMBL" id="QCI79994.1"/>
    </source>
</evidence>
<gene>
    <name evidence="3" type="ORF">E6W36_12175</name>
</gene>
<dbReference type="GO" id="GO:0015344">
    <property type="term" value="F:siderophore uptake transmembrane transporter activity"/>
    <property type="evidence" value="ECO:0007669"/>
    <property type="project" value="TreeGrafter"/>
</dbReference>
<dbReference type="EMBL" id="CP039704">
    <property type="protein sequence ID" value="QCI79994.1"/>
    <property type="molecule type" value="Genomic_DNA"/>
</dbReference>
<dbReference type="PANTHER" id="PTHR30069:SF40">
    <property type="entry name" value="TONB-DEPENDENT RECEPTOR NMB0964-RELATED"/>
    <property type="match status" value="1"/>
</dbReference>
<organism evidence="3 4">
    <name type="scientific">Hankyongella ginsenosidimutans</name>
    <dbReference type="NCBI Taxonomy" id="1763828"/>
    <lineage>
        <taxon>Bacteria</taxon>
        <taxon>Pseudomonadati</taxon>
        <taxon>Pseudomonadota</taxon>
        <taxon>Alphaproteobacteria</taxon>
        <taxon>Sphingomonadales</taxon>
        <taxon>Sphingomonadaceae</taxon>
        <taxon>Hankyongella</taxon>
    </lineage>
</organism>
<accession>A0A4D7C2R2</accession>
<dbReference type="GO" id="GO:0009279">
    <property type="term" value="C:cell outer membrane"/>
    <property type="evidence" value="ECO:0007669"/>
    <property type="project" value="UniProtKB-SubCell"/>
</dbReference>